<evidence type="ECO:0000313" key="1">
    <source>
        <dbReference type="EMBL" id="EJD75398.1"/>
    </source>
</evidence>
<reference evidence="1" key="1">
    <citation type="submission" date="2012-04" db="EMBL/GenBank/DDBJ databases">
        <title>The Genome Sequence of Loa loa.</title>
        <authorList>
            <consortium name="The Broad Institute Genome Sequencing Platform"/>
            <consortium name="Broad Institute Genome Sequencing Center for Infectious Disease"/>
            <person name="Nutman T.B."/>
            <person name="Fink D.L."/>
            <person name="Russ C."/>
            <person name="Young S."/>
            <person name="Zeng Q."/>
            <person name="Gargeya S."/>
            <person name="Alvarado L."/>
            <person name="Berlin A."/>
            <person name="Chapman S.B."/>
            <person name="Chen Z."/>
            <person name="Freedman E."/>
            <person name="Gellesch M."/>
            <person name="Goldberg J."/>
            <person name="Griggs A."/>
            <person name="Gujja S."/>
            <person name="Heilman E.R."/>
            <person name="Heiman D."/>
            <person name="Howarth C."/>
            <person name="Mehta T."/>
            <person name="Neiman D."/>
            <person name="Pearson M."/>
            <person name="Roberts A."/>
            <person name="Saif S."/>
            <person name="Shea T."/>
            <person name="Shenoy N."/>
            <person name="Sisk P."/>
            <person name="Stolte C."/>
            <person name="Sykes S."/>
            <person name="White J."/>
            <person name="Yandava C."/>
            <person name="Haas B."/>
            <person name="Henn M.R."/>
            <person name="Nusbaum C."/>
            <person name="Birren B."/>
        </authorList>
    </citation>
    <scope>NUCLEOTIDE SEQUENCE [LARGE SCALE GENOMIC DNA]</scope>
</reference>
<organism evidence="1">
    <name type="scientific">Loa loa</name>
    <name type="common">Eye worm</name>
    <name type="synonym">Filaria loa</name>
    <dbReference type="NCBI Taxonomy" id="7209"/>
    <lineage>
        <taxon>Eukaryota</taxon>
        <taxon>Metazoa</taxon>
        <taxon>Ecdysozoa</taxon>
        <taxon>Nematoda</taxon>
        <taxon>Chromadorea</taxon>
        <taxon>Rhabditida</taxon>
        <taxon>Spirurina</taxon>
        <taxon>Spiruromorpha</taxon>
        <taxon>Filarioidea</taxon>
        <taxon>Onchocercidae</taxon>
        <taxon>Loa</taxon>
    </lineage>
</organism>
<dbReference type="RefSeq" id="XP_020306265.1">
    <property type="nucleotide sequence ID" value="XM_020450108.1"/>
</dbReference>
<accession>A0A1S0UJ55</accession>
<proteinExistence type="predicted"/>
<name>A0A1S0UJ55_LOALO</name>
<gene>
    <name evidence="1" type="ORF">LOAG_17444</name>
</gene>
<dbReference type="CTD" id="31251662"/>
<dbReference type="InParanoid" id="A0A1S0UJ55"/>
<dbReference type="AlphaFoldDB" id="A0A1S0UJ55"/>
<protein>
    <submittedName>
        <fullName evidence="1">Uncharacterized protein</fullName>
    </submittedName>
</protein>
<dbReference type="GeneID" id="31251662"/>
<sequence length="83" mass="9551">MHTVSPIHFFPYSQMSSGMISESVNECNWLYNNESSQVVQHTFENLVQTNCTMNSHDIPIRGSYCDIPSQANHFLTGNINRIW</sequence>
<dbReference type="KEGG" id="loa:LOAG_17444"/>
<dbReference type="EMBL" id="JH712141">
    <property type="protein sequence ID" value="EJD75398.1"/>
    <property type="molecule type" value="Genomic_DNA"/>
</dbReference>